<organism evidence="2">
    <name type="scientific">Siphoviridae sp. ctKcB20</name>
    <dbReference type="NCBI Taxonomy" id="2827568"/>
    <lineage>
        <taxon>Viruses</taxon>
        <taxon>Duplodnaviria</taxon>
        <taxon>Heunggongvirae</taxon>
        <taxon>Uroviricota</taxon>
        <taxon>Caudoviricetes</taxon>
    </lineage>
</organism>
<evidence type="ECO:0000256" key="1">
    <source>
        <dbReference type="SAM" id="MobiDB-lite"/>
    </source>
</evidence>
<proteinExistence type="predicted"/>
<name>A0A8S5LLJ0_9CAUD</name>
<dbReference type="EMBL" id="BK015870">
    <property type="protein sequence ID" value="DAD70825.1"/>
    <property type="molecule type" value="Genomic_DNA"/>
</dbReference>
<protein>
    <submittedName>
        <fullName evidence="2">Uncharacterized protein</fullName>
    </submittedName>
</protein>
<accession>A0A8S5LLJ0</accession>
<sequence length="84" mass="9376">MSDDKLKEIIAESIEGKLKEHFNRGLMTGWDACIYEISKQITPLTSAKAIKDLIKAKVGEADGRMEKMKEMSTSVDNEDEVNNG</sequence>
<feature type="region of interest" description="Disordered" evidence="1">
    <location>
        <begin position="65"/>
        <end position="84"/>
    </location>
</feature>
<evidence type="ECO:0000313" key="2">
    <source>
        <dbReference type="EMBL" id="DAD70825.1"/>
    </source>
</evidence>
<reference evidence="2" key="1">
    <citation type="journal article" date="2021" name="Proc. Natl. Acad. Sci. U.S.A.">
        <title>A Catalog of Tens of Thousands of Viruses from Human Metagenomes Reveals Hidden Associations with Chronic Diseases.</title>
        <authorList>
            <person name="Tisza M.J."/>
            <person name="Buck C.B."/>
        </authorList>
    </citation>
    <scope>NUCLEOTIDE SEQUENCE</scope>
    <source>
        <strain evidence="2">CtKcB20</strain>
    </source>
</reference>